<evidence type="ECO:0000313" key="3">
    <source>
        <dbReference type="Proteomes" id="UP000460157"/>
    </source>
</evidence>
<gene>
    <name evidence="2" type="ORF">GNZ21_05660</name>
</gene>
<evidence type="ECO:0000313" key="2">
    <source>
        <dbReference type="EMBL" id="MVT25850.1"/>
    </source>
</evidence>
<name>A0A7K1UHA0_9MICC</name>
<dbReference type="Proteomes" id="UP000460157">
    <property type="component" value="Unassembled WGS sequence"/>
</dbReference>
<dbReference type="RefSeq" id="WP_157322214.1">
    <property type="nucleotide sequence ID" value="NZ_BMFX01000001.1"/>
</dbReference>
<feature type="region of interest" description="Disordered" evidence="1">
    <location>
        <begin position="87"/>
        <end position="109"/>
    </location>
</feature>
<dbReference type="InterPro" id="IPR019933">
    <property type="entry name" value="DivIVA_domain"/>
</dbReference>
<reference evidence="2 3" key="1">
    <citation type="submission" date="2019-12" db="EMBL/GenBank/DDBJ databases">
        <title>Nesterenkonia muleiensis sp. nov., a novel actinobacterium isolated from sap of Populus euphratica.</title>
        <authorList>
            <person name="Wang R."/>
        </authorList>
    </citation>
    <scope>NUCLEOTIDE SEQUENCE [LARGE SCALE GENOMIC DNA]</scope>
    <source>
        <strain evidence="2 3">F10</strain>
    </source>
</reference>
<evidence type="ECO:0000256" key="1">
    <source>
        <dbReference type="SAM" id="MobiDB-lite"/>
    </source>
</evidence>
<proteinExistence type="predicted"/>
<keyword evidence="3" id="KW-1185">Reference proteome</keyword>
<dbReference type="AlphaFoldDB" id="A0A7K1UHA0"/>
<comment type="caution">
    <text evidence="2">The sequence shown here is derived from an EMBL/GenBank/DDBJ whole genome shotgun (WGS) entry which is preliminary data.</text>
</comment>
<sequence length="109" mass="11542">MMWLFVVAVAALGVVVVLLVGAWDGEPAPREESPAGLGDSVDELLAQAGAEGLTADHLEQVRFDAAPRGYRMEQVDKLLEALTAQLREAQSERTSGRPGQGDQGDIAAQ</sequence>
<dbReference type="OrthoDB" id="3404379at2"/>
<dbReference type="EMBL" id="WRPM01000038">
    <property type="protein sequence ID" value="MVT25850.1"/>
    <property type="molecule type" value="Genomic_DNA"/>
</dbReference>
<protein>
    <submittedName>
        <fullName evidence="2">DivIVA domain-containing protein</fullName>
    </submittedName>
</protein>
<organism evidence="2 3">
    <name type="scientific">Nesterenkonia alkaliphila</name>
    <dbReference type="NCBI Taxonomy" id="1463631"/>
    <lineage>
        <taxon>Bacteria</taxon>
        <taxon>Bacillati</taxon>
        <taxon>Actinomycetota</taxon>
        <taxon>Actinomycetes</taxon>
        <taxon>Micrococcales</taxon>
        <taxon>Micrococcaceae</taxon>
        <taxon>Nesterenkonia</taxon>
    </lineage>
</organism>
<dbReference type="NCBIfam" id="TIGR03544">
    <property type="entry name" value="DivI1A_domain"/>
    <property type="match status" value="1"/>
</dbReference>
<dbReference type="Gene3D" id="6.10.250.660">
    <property type="match status" value="1"/>
</dbReference>
<accession>A0A7K1UHA0</accession>